<evidence type="ECO:0000256" key="5">
    <source>
        <dbReference type="ARBA" id="ARBA00022801"/>
    </source>
</evidence>
<evidence type="ECO:0000256" key="3">
    <source>
        <dbReference type="ARBA" id="ARBA00006345"/>
    </source>
</evidence>
<keyword evidence="8" id="KW-0506">mRNA capping</keyword>
<evidence type="ECO:0000259" key="10">
    <source>
        <dbReference type="Pfam" id="PF02940"/>
    </source>
</evidence>
<feature type="region of interest" description="Disordered" evidence="9">
    <location>
        <begin position="320"/>
        <end position="381"/>
    </location>
</feature>
<proteinExistence type="inferred from homology"/>
<feature type="compositionally biased region" description="Polar residues" evidence="9">
    <location>
        <begin position="180"/>
        <end position="205"/>
    </location>
</feature>
<dbReference type="SUPFAM" id="SSF55154">
    <property type="entry name" value="CYTH-like phosphatases"/>
    <property type="match status" value="1"/>
</dbReference>
<comment type="similarity">
    <text evidence="3 8">Belongs to the fungal TPase family.</text>
</comment>
<dbReference type="PANTHER" id="PTHR28118">
    <property type="entry name" value="POLYNUCLEOTIDE 5'-TRIPHOSPHATASE-RELATED"/>
    <property type="match status" value="1"/>
</dbReference>
<feature type="compositionally biased region" description="Polar residues" evidence="9">
    <location>
        <begin position="155"/>
        <end position="173"/>
    </location>
</feature>
<comment type="subcellular location">
    <subcellularLocation>
        <location evidence="2 8">Nucleus</location>
    </subcellularLocation>
</comment>
<dbReference type="InterPro" id="IPR040343">
    <property type="entry name" value="Cet1/Ctl1"/>
</dbReference>
<reference evidence="11 12" key="1">
    <citation type="journal article" date="2020" name="Genomics">
        <title>Complete, high-quality genomes from long-read metagenomic sequencing of two wolf lichen thalli reveals enigmatic genome architecture.</title>
        <authorList>
            <person name="McKenzie S.K."/>
            <person name="Walston R.F."/>
            <person name="Allen J.L."/>
        </authorList>
    </citation>
    <scope>NUCLEOTIDE SEQUENCE [LARGE SCALE GENOMIC DNA]</scope>
    <source>
        <strain evidence="11">WasteWater2</strain>
    </source>
</reference>
<feature type="compositionally biased region" description="Polar residues" evidence="9">
    <location>
        <begin position="479"/>
        <end position="497"/>
    </location>
</feature>
<feature type="compositionally biased region" description="Low complexity" evidence="9">
    <location>
        <begin position="531"/>
        <end position="541"/>
    </location>
</feature>
<feature type="region of interest" description="Disordered" evidence="9">
    <location>
        <begin position="1"/>
        <end position="297"/>
    </location>
</feature>
<protein>
    <recommendedName>
        <fullName evidence="8">mRNA-capping enzyme subunit beta</fullName>
        <ecNumber evidence="8">3.6.1.74</ecNumber>
    </recommendedName>
    <alternativeName>
        <fullName evidence="8">mRNA 5'-phosphatase</fullName>
    </alternativeName>
    <alternativeName>
        <fullName evidence="8">mRNA 5'-triphosphate monophosphatase</fullName>
    </alternativeName>
</protein>
<evidence type="ECO:0000256" key="9">
    <source>
        <dbReference type="SAM" id="MobiDB-lite"/>
    </source>
</evidence>
<feature type="compositionally biased region" description="Polar residues" evidence="9">
    <location>
        <begin position="367"/>
        <end position="378"/>
    </location>
</feature>
<feature type="compositionally biased region" description="Low complexity" evidence="9">
    <location>
        <begin position="94"/>
        <end position="107"/>
    </location>
</feature>
<keyword evidence="12" id="KW-1185">Reference proteome</keyword>
<gene>
    <name evidence="11" type="ORF">HO173_009776</name>
</gene>
<dbReference type="EMBL" id="JACCJC010000052">
    <property type="protein sequence ID" value="KAF6231939.1"/>
    <property type="molecule type" value="Genomic_DNA"/>
</dbReference>
<evidence type="ECO:0000256" key="8">
    <source>
        <dbReference type="RuleBase" id="RU367053"/>
    </source>
</evidence>
<accession>A0A8H6FNS2</accession>
<comment type="subunit">
    <text evidence="8">Heterodimer. The mRNA-capping enzyme is composed of two separate chains alpha and beta, respectively a mRNA guanylyltransferase and an mRNA 5'-triphosphate monophosphatase.</text>
</comment>
<comment type="function">
    <text evidence="8">First step of mRNA capping. Converts the 5'-triphosphate end of a nascent mRNA chain into a diphosphate end.</text>
</comment>
<feature type="compositionally biased region" description="Polar residues" evidence="9">
    <location>
        <begin position="112"/>
        <end position="121"/>
    </location>
</feature>
<feature type="compositionally biased region" description="Low complexity" evidence="9">
    <location>
        <begin position="132"/>
        <end position="147"/>
    </location>
</feature>
<evidence type="ECO:0000313" key="11">
    <source>
        <dbReference type="EMBL" id="KAF6231939.1"/>
    </source>
</evidence>
<dbReference type="GO" id="GO:0031533">
    <property type="term" value="C:mRNA capping enzyme complex"/>
    <property type="evidence" value="ECO:0007669"/>
    <property type="project" value="UniProtKB-UniRule"/>
</dbReference>
<evidence type="ECO:0000313" key="12">
    <source>
        <dbReference type="Proteomes" id="UP000578531"/>
    </source>
</evidence>
<feature type="region of interest" description="Disordered" evidence="9">
    <location>
        <begin position="410"/>
        <end position="541"/>
    </location>
</feature>
<dbReference type="GO" id="GO:0004651">
    <property type="term" value="F:polynucleotide 5'-phosphatase activity"/>
    <property type="evidence" value="ECO:0007669"/>
    <property type="project" value="UniProtKB-UniRule"/>
</dbReference>
<comment type="cofactor">
    <cofactor evidence="1 8">
        <name>Mg(2+)</name>
        <dbReference type="ChEBI" id="CHEBI:18420"/>
    </cofactor>
</comment>
<feature type="domain" description="mRNA triphosphatase Cet1-like" evidence="10">
    <location>
        <begin position="602"/>
        <end position="859"/>
    </location>
</feature>
<feature type="compositionally biased region" description="Polar residues" evidence="9">
    <location>
        <begin position="83"/>
        <end position="93"/>
    </location>
</feature>
<name>A0A8H6FNS2_9LECA</name>
<evidence type="ECO:0000256" key="2">
    <source>
        <dbReference type="ARBA" id="ARBA00004123"/>
    </source>
</evidence>
<dbReference type="InterPro" id="IPR004206">
    <property type="entry name" value="mRNA_triPase_Cet1"/>
</dbReference>
<dbReference type="RefSeq" id="XP_037161370.1">
    <property type="nucleotide sequence ID" value="XM_037311664.1"/>
</dbReference>
<dbReference type="Pfam" id="PF02940">
    <property type="entry name" value="mRNA_triPase"/>
    <property type="match status" value="1"/>
</dbReference>
<evidence type="ECO:0000256" key="4">
    <source>
        <dbReference type="ARBA" id="ARBA00022664"/>
    </source>
</evidence>
<dbReference type="EC" id="3.6.1.74" evidence="8"/>
<feature type="compositionally biased region" description="Low complexity" evidence="9">
    <location>
        <begin position="240"/>
        <end position="255"/>
    </location>
</feature>
<comment type="caution">
    <text evidence="11">The sequence shown here is derived from an EMBL/GenBank/DDBJ whole genome shotgun (WGS) entry which is preliminary data.</text>
</comment>
<dbReference type="PANTHER" id="PTHR28118:SF1">
    <property type="entry name" value="POLYNUCLEOTIDE 5'-TRIPHOSPHATASE CTL1-RELATED"/>
    <property type="match status" value="1"/>
</dbReference>
<feature type="compositionally biased region" description="Polar residues" evidence="9">
    <location>
        <begin position="333"/>
        <end position="347"/>
    </location>
</feature>
<evidence type="ECO:0000256" key="7">
    <source>
        <dbReference type="ARBA" id="ARBA00047740"/>
    </source>
</evidence>
<dbReference type="GO" id="GO:0006370">
    <property type="term" value="P:7-methylguanosine mRNA capping"/>
    <property type="evidence" value="ECO:0007669"/>
    <property type="project" value="UniProtKB-UniRule"/>
</dbReference>
<comment type="catalytic activity">
    <reaction evidence="7">
        <text>a 5'-end triphospho-ribonucleoside in mRNA + H2O = a 5'-end diphospho-ribonucleoside in mRNA + phosphate + H(+)</text>
        <dbReference type="Rhea" id="RHEA:67004"/>
        <dbReference type="Rhea" id="RHEA-COMP:17164"/>
        <dbReference type="Rhea" id="RHEA-COMP:17165"/>
        <dbReference type="ChEBI" id="CHEBI:15377"/>
        <dbReference type="ChEBI" id="CHEBI:15378"/>
        <dbReference type="ChEBI" id="CHEBI:43474"/>
        <dbReference type="ChEBI" id="CHEBI:167616"/>
        <dbReference type="ChEBI" id="CHEBI:167618"/>
        <dbReference type="EC" id="3.6.1.74"/>
    </reaction>
    <physiologicalReaction direction="left-to-right" evidence="7">
        <dbReference type="Rhea" id="RHEA:67005"/>
    </physiologicalReaction>
</comment>
<feature type="compositionally biased region" description="Basic and acidic residues" evidence="9">
    <location>
        <begin position="438"/>
        <end position="452"/>
    </location>
</feature>
<dbReference type="Gene3D" id="3.20.100.10">
    <property type="entry name" value="mRNA triphosphatase Cet1-like"/>
    <property type="match status" value="1"/>
</dbReference>
<sequence>MDIRSIIDADDAPPPPPRKRSGPGSMNQDYRPHPAGYPNPHQNQTPINQERRDGRPPQPSPLQTPGHSDYWANGPSHSAVRSPYQQMPPSGLNSGQYPPSQMPSQSPVHGPQYTQRDNYPSSGAPINRSFGSSTPLSQTPTTSTPGSAHGLNNLGRPSSSHSIPTPNSAQQPPSYFRESPQASHTQLRSLSQSHTGPQYMSQPSTPLGPPSTFPRSNFSLRRESSGSYNREQSLPGGTYGQPQAASPAPAIAGSPRNYNVRHPQSLSHEPINSRERERSLSVSPKTRLPSLPSLNSSEMLSSQINTWNGQVTPAKRKVEAISPDLASVREPTMNRTQSTQSRMSSIGVNGLLNAAPTSEPPERMNRHSQPATPSTLNTESKKTSFDYIPRNHTSSAPYLVNIPPAYQLPSNAKMPPSAKVEASALIDSPSKPTKKRAHDQIPADDEIKRPIDVEGFSSPTNKSPILSQPAKKKTRLEDSPNNSMSVSVENSDANQSMMAPDPEPIPEKKQKPRRWKEIPIWAQSVPRRNRAPNGNPRRAAPRQAFDALVPVQSNGQPTGMQGANGDSNQANGVHVPVAQPTLANTGPLGPWEPSFLNIIPAEELVRIISDWLFQNVVQRDDVGVGPAGGGTGGGAVLEVEAKLGQLIDKNTNDRLRLPVLNECVVSHSDPNIRIAFKSSMTEVQHRALNQFLNEAVRQSNIRPPASSARKPRIPMDYKHTREIDTFYELTQAGALALPQSIVSGLNINPRHANKSKVRITTDQKTGKVLAKIIKARVADIDIYSPRTLFDWRISVNVEMDYKGEMTDLVEPQTRDGKQADRNKDRMSYKHLAYQIDLTQVTPAEATPKTEKEHELEIEVSSEEVRRQGQLSMNGKNSQYEDLIRGFVDNVRVLARHCQS</sequence>
<evidence type="ECO:0000256" key="1">
    <source>
        <dbReference type="ARBA" id="ARBA00001946"/>
    </source>
</evidence>
<organism evidence="11 12">
    <name type="scientific">Letharia columbiana</name>
    <dbReference type="NCBI Taxonomy" id="112416"/>
    <lineage>
        <taxon>Eukaryota</taxon>
        <taxon>Fungi</taxon>
        <taxon>Dikarya</taxon>
        <taxon>Ascomycota</taxon>
        <taxon>Pezizomycotina</taxon>
        <taxon>Lecanoromycetes</taxon>
        <taxon>OSLEUM clade</taxon>
        <taxon>Lecanoromycetidae</taxon>
        <taxon>Lecanorales</taxon>
        <taxon>Lecanorineae</taxon>
        <taxon>Parmeliaceae</taxon>
        <taxon>Letharia</taxon>
    </lineage>
</organism>
<dbReference type="GO" id="GO:0140818">
    <property type="term" value="F:mRNA 5'-triphosphate monophosphatase activity"/>
    <property type="evidence" value="ECO:0007669"/>
    <property type="project" value="UniProtKB-EC"/>
</dbReference>
<feature type="compositionally biased region" description="Polar residues" evidence="9">
    <location>
        <begin position="457"/>
        <end position="466"/>
    </location>
</feature>
<dbReference type="Proteomes" id="UP000578531">
    <property type="component" value="Unassembled WGS sequence"/>
</dbReference>
<keyword evidence="4 8" id="KW-0507">mRNA processing</keyword>
<dbReference type="AlphaFoldDB" id="A0A8H6FNS2"/>
<dbReference type="OrthoDB" id="272147at2759"/>
<dbReference type="CDD" id="cd07470">
    <property type="entry name" value="CYTH-like_mRNA_RTPase"/>
    <property type="match status" value="1"/>
</dbReference>
<dbReference type="InterPro" id="IPR033469">
    <property type="entry name" value="CYTH-like_dom_sf"/>
</dbReference>
<dbReference type="GeneID" id="59291425"/>
<feature type="compositionally biased region" description="Polar residues" evidence="9">
    <location>
        <begin position="213"/>
        <end position="232"/>
    </location>
</feature>
<keyword evidence="6 8" id="KW-0539">Nucleus</keyword>
<dbReference type="InterPro" id="IPR037009">
    <property type="entry name" value="mRNA_triPase_Cet1_sf"/>
</dbReference>
<keyword evidence="5 8" id="KW-0378">Hydrolase</keyword>
<evidence type="ECO:0000256" key="6">
    <source>
        <dbReference type="ARBA" id="ARBA00023242"/>
    </source>
</evidence>